<dbReference type="InterPro" id="IPR036264">
    <property type="entry name" value="Bact_exopeptidase_dim_dom"/>
</dbReference>
<evidence type="ECO:0000256" key="1">
    <source>
        <dbReference type="ARBA" id="ARBA00022801"/>
    </source>
</evidence>
<feature type="binding site" evidence="2">
    <location>
        <position position="161"/>
    </location>
    <ligand>
        <name>Mn(2+)</name>
        <dbReference type="ChEBI" id="CHEBI:29035"/>
        <label>2</label>
    </ligand>
</feature>
<proteinExistence type="predicted"/>
<sequence>MRDSVINLKSEAIAVRRYLHTIPEEGFKEYKTSEYIYNYLSNLGIKTIEKVATTGIIAFFPGESKDETIAFRADMDGLSIDEENAWEYVSTHKGMMHGCGHDGHMTILLLMAKYMVENHIAPKKNVLLIFQPAEEGPGGAEVIVKEGILQKYKVKKIYGCHIMPTVEEGTIGCKSGPLMAQTAEFYINIKGKSGHAAVPHKSIDAIMISAQLINALNNIISRNIDPIETTLFSIGTINGGSRVNVVAGEVHLSGTMRAFDEETFNLIEKRLIEIVNGYEKAFDCSIECKVIRMYPPVINEPQMYQEFLSYLGDIPYKEVPPMMIAEDFSFYQREVPGVFFYLGSKNEEKDYVYGLHHSKFNFNERILLRAVELYARIIEG</sequence>
<keyword evidence="2" id="KW-0464">Manganese</keyword>
<dbReference type="GO" id="GO:0050118">
    <property type="term" value="F:N-acetyldiaminopimelate deacetylase activity"/>
    <property type="evidence" value="ECO:0007669"/>
    <property type="project" value="TreeGrafter"/>
</dbReference>
<comment type="cofactor">
    <cofactor evidence="2">
        <name>Mn(2+)</name>
        <dbReference type="ChEBI" id="CHEBI:29035"/>
    </cofactor>
    <text evidence="2">The Mn(2+) ion enhances activity.</text>
</comment>
<protein>
    <submittedName>
        <fullName evidence="4">Hippurate hydrolase</fullName>
    </submittedName>
</protein>
<keyword evidence="2" id="KW-0479">Metal-binding</keyword>
<feature type="binding site" evidence="2">
    <location>
        <position position="101"/>
    </location>
    <ligand>
        <name>Mn(2+)</name>
        <dbReference type="ChEBI" id="CHEBI:29035"/>
        <label>2</label>
    </ligand>
</feature>
<feature type="domain" description="Peptidase M20 dimerisation" evidence="3">
    <location>
        <begin position="183"/>
        <end position="276"/>
    </location>
</feature>
<comment type="caution">
    <text evidence="4">The sequence shown here is derived from an EMBL/GenBank/DDBJ whole genome shotgun (WGS) entry which is preliminary data.</text>
</comment>
<dbReference type="InterPro" id="IPR011650">
    <property type="entry name" value="Peptidase_M20_dimer"/>
</dbReference>
<dbReference type="GO" id="GO:0046872">
    <property type="term" value="F:metal ion binding"/>
    <property type="evidence" value="ECO:0007669"/>
    <property type="project" value="UniProtKB-KW"/>
</dbReference>
<dbReference type="InterPro" id="IPR002933">
    <property type="entry name" value="Peptidase_M20"/>
</dbReference>
<organism evidence="4 5">
    <name type="scientific">Alkalibaculum bacchi</name>
    <dbReference type="NCBI Taxonomy" id="645887"/>
    <lineage>
        <taxon>Bacteria</taxon>
        <taxon>Bacillati</taxon>
        <taxon>Bacillota</taxon>
        <taxon>Clostridia</taxon>
        <taxon>Eubacteriales</taxon>
        <taxon>Eubacteriaceae</taxon>
        <taxon>Alkalibaculum</taxon>
    </lineage>
</organism>
<gene>
    <name evidence="4" type="ORF">DES36_10962</name>
</gene>
<feature type="binding site" evidence="2">
    <location>
        <position position="356"/>
    </location>
    <ligand>
        <name>Mn(2+)</name>
        <dbReference type="ChEBI" id="CHEBI:29035"/>
        <label>2</label>
    </ligand>
</feature>
<dbReference type="OrthoDB" id="9776731at2"/>
<dbReference type="PANTHER" id="PTHR11014:SF98">
    <property type="entry name" value="N-ACETYLDIAMINOPIMELATE DEACETYLASE"/>
    <property type="match status" value="1"/>
</dbReference>
<evidence type="ECO:0000313" key="4">
    <source>
        <dbReference type="EMBL" id="RBP63844.1"/>
    </source>
</evidence>
<dbReference type="Gene3D" id="3.40.630.10">
    <property type="entry name" value="Zn peptidases"/>
    <property type="match status" value="1"/>
</dbReference>
<dbReference type="Pfam" id="PF07687">
    <property type="entry name" value="M20_dimer"/>
    <property type="match status" value="1"/>
</dbReference>
<keyword evidence="5" id="KW-1185">Reference proteome</keyword>
<feature type="binding site" evidence="2">
    <location>
        <position position="99"/>
    </location>
    <ligand>
        <name>Mn(2+)</name>
        <dbReference type="ChEBI" id="CHEBI:29035"/>
        <label>2</label>
    </ligand>
</feature>
<dbReference type="RefSeq" id="WP_113920716.1">
    <property type="nucleotide sequence ID" value="NZ_QNRX01000009.1"/>
</dbReference>
<evidence type="ECO:0000313" key="5">
    <source>
        <dbReference type="Proteomes" id="UP000253490"/>
    </source>
</evidence>
<feature type="binding site" evidence="2">
    <location>
        <position position="135"/>
    </location>
    <ligand>
        <name>Mn(2+)</name>
        <dbReference type="ChEBI" id="CHEBI:29035"/>
        <label>2</label>
    </ligand>
</feature>
<dbReference type="GO" id="GO:0019877">
    <property type="term" value="P:diaminopimelate biosynthetic process"/>
    <property type="evidence" value="ECO:0007669"/>
    <property type="project" value="TreeGrafter"/>
</dbReference>
<dbReference type="Proteomes" id="UP000253490">
    <property type="component" value="Unassembled WGS sequence"/>
</dbReference>
<dbReference type="Gene3D" id="3.30.70.360">
    <property type="match status" value="1"/>
</dbReference>
<dbReference type="CDD" id="cd03886">
    <property type="entry name" value="M20_Acy1"/>
    <property type="match status" value="1"/>
</dbReference>
<dbReference type="PIRSF" id="PIRSF005962">
    <property type="entry name" value="Pept_M20D_amidohydro"/>
    <property type="match status" value="1"/>
</dbReference>
<dbReference type="InterPro" id="IPR017439">
    <property type="entry name" value="Amidohydrolase"/>
</dbReference>
<dbReference type="SUPFAM" id="SSF53187">
    <property type="entry name" value="Zn-dependent exopeptidases"/>
    <property type="match status" value="1"/>
</dbReference>
<keyword evidence="1 4" id="KW-0378">Hydrolase</keyword>
<dbReference type="SUPFAM" id="SSF55031">
    <property type="entry name" value="Bacterial exopeptidase dimerisation domain"/>
    <property type="match status" value="1"/>
</dbReference>
<dbReference type="PANTHER" id="PTHR11014">
    <property type="entry name" value="PEPTIDASE M20 FAMILY MEMBER"/>
    <property type="match status" value="1"/>
</dbReference>
<dbReference type="NCBIfam" id="TIGR01891">
    <property type="entry name" value="amidohydrolases"/>
    <property type="match status" value="1"/>
</dbReference>
<dbReference type="EMBL" id="QNRX01000009">
    <property type="protein sequence ID" value="RBP63844.1"/>
    <property type="molecule type" value="Genomic_DNA"/>
</dbReference>
<name>A0A366I850_9FIRM</name>
<reference evidence="4 5" key="1">
    <citation type="submission" date="2018-06" db="EMBL/GenBank/DDBJ databases">
        <title>Genomic Encyclopedia of Type Strains, Phase IV (KMG-IV): sequencing the most valuable type-strain genomes for metagenomic binning, comparative biology and taxonomic classification.</title>
        <authorList>
            <person name="Goeker M."/>
        </authorList>
    </citation>
    <scope>NUCLEOTIDE SEQUENCE [LARGE SCALE GENOMIC DNA]</scope>
    <source>
        <strain evidence="4 5">DSM 22112</strain>
    </source>
</reference>
<accession>A0A366I850</accession>
<dbReference type="AlphaFoldDB" id="A0A366I850"/>
<evidence type="ECO:0000259" key="3">
    <source>
        <dbReference type="Pfam" id="PF07687"/>
    </source>
</evidence>
<dbReference type="FunFam" id="3.30.70.360:FF:000001">
    <property type="entry name" value="N-acetyldiaminopimelate deacetylase"/>
    <property type="match status" value="1"/>
</dbReference>
<dbReference type="Pfam" id="PF01546">
    <property type="entry name" value="Peptidase_M20"/>
    <property type="match status" value="1"/>
</dbReference>
<evidence type="ECO:0000256" key="2">
    <source>
        <dbReference type="PIRSR" id="PIRSR005962-1"/>
    </source>
</evidence>